<gene>
    <name evidence="2" type="ORF">NCGR_LOCUS60870</name>
</gene>
<feature type="region of interest" description="Disordered" evidence="1">
    <location>
        <begin position="111"/>
        <end position="134"/>
    </location>
</feature>
<name>A0A811S3C2_9POAL</name>
<dbReference type="EMBL" id="CAJGYO010000018">
    <property type="protein sequence ID" value="CAD6336772.1"/>
    <property type="molecule type" value="Genomic_DNA"/>
</dbReference>
<organism evidence="2 3">
    <name type="scientific">Miscanthus lutarioriparius</name>
    <dbReference type="NCBI Taxonomy" id="422564"/>
    <lineage>
        <taxon>Eukaryota</taxon>
        <taxon>Viridiplantae</taxon>
        <taxon>Streptophyta</taxon>
        <taxon>Embryophyta</taxon>
        <taxon>Tracheophyta</taxon>
        <taxon>Spermatophyta</taxon>
        <taxon>Magnoliopsida</taxon>
        <taxon>Liliopsida</taxon>
        <taxon>Poales</taxon>
        <taxon>Poaceae</taxon>
        <taxon>PACMAD clade</taxon>
        <taxon>Panicoideae</taxon>
        <taxon>Andropogonodae</taxon>
        <taxon>Andropogoneae</taxon>
        <taxon>Saccharinae</taxon>
        <taxon>Miscanthus</taxon>
    </lineage>
</organism>
<protein>
    <submittedName>
        <fullName evidence="2">Uncharacterized protein</fullName>
    </submittedName>
</protein>
<dbReference type="AlphaFoldDB" id="A0A811S3C2"/>
<comment type="caution">
    <text evidence="2">The sequence shown here is derived from an EMBL/GenBank/DDBJ whole genome shotgun (WGS) entry which is preliminary data.</text>
</comment>
<evidence type="ECO:0000313" key="3">
    <source>
        <dbReference type="Proteomes" id="UP000604825"/>
    </source>
</evidence>
<dbReference type="Proteomes" id="UP000604825">
    <property type="component" value="Unassembled WGS sequence"/>
</dbReference>
<evidence type="ECO:0000313" key="2">
    <source>
        <dbReference type="EMBL" id="CAD6336772.1"/>
    </source>
</evidence>
<keyword evidence="3" id="KW-1185">Reference proteome</keyword>
<accession>A0A811S3C2</accession>
<sequence length="152" mass="16062">MATSSPLPRWAATPSPSRPLFASSSTAAGGGSRVLPPFGAVLAALRGRGSASLTGEAQPPPPPPLAGAMGGLPSGFDGIDHLDGPMMDGIVCRDGGMFTTWENIWVTARGRRQGEGHHHSARRQRQRAPWRGAGHHGTLRVWQDHTARHLGR</sequence>
<feature type="region of interest" description="Disordered" evidence="1">
    <location>
        <begin position="49"/>
        <end position="72"/>
    </location>
</feature>
<proteinExistence type="predicted"/>
<feature type="compositionally biased region" description="Basic residues" evidence="1">
    <location>
        <begin position="119"/>
        <end position="134"/>
    </location>
</feature>
<dbReference type="OrthoDB" id="785368at2759"/>
<evidence type="ECO:0000256" key="1">
    <source>
        <dbReference type="SAM" id="MobiDB-lite"/>
    </source>
</evidence>
<reference evidence="2" key="1">
    <citation type="submission" date="2020-10" db="EMBL/GenBank/DDBJ databases">
        <authorList>
            <person name="Han B."/>
            <person name="Lu T."/>
            <person name="Zhao Q."/>
            <person name="Huang X."/>
            <person name="Zhao Y."/>
        </authorList>
    </citation>
    <scope>NUCLEOTIDE SEQUENCE</scope>
</reference>
<feature type="region of interest" description="Disordered" evidence="1">
    <location>
        <begin position="1"/>
        <end position="33"/>
    </location>
</feature>